<dbReference type="InterPro" id="IPR002575">
    <property type="entry name" value="Aminoglycoside_PTrfase"/>
</dbReference>
<organism evidence="2 3">
    <name type="scientific">Halotalea alkalilenta</name>
    <dbReference type="NCBI Taxonomy" id="376489"/>
    <lineage>
        <taxon>Bacteria</taxon>
        <taxon>Pseudomonadati</taxon>
        <taxon>Pseudomonadota</taxon>
        <taxon>Gammaproteobacteria</taxon>
        <taxon>Oceanospirillales</taxon>
        <taxon>Halomonadaceae</taxon>
        <taxon>Halotalea</taxon>
    </lineage>
</organism>
<protein>
    <recommendedName>
        <fullName evidence="1">Aminoglycoside phosphotransferase domain-containing protein</fullName>
    </recommendedName>
</protein>
<proteinExistence type="predicted"/>
<keyword evidence="3" id="KW-1185">Reference proteome</keyword>
<feature type="domain" description="Aminoglycoside phosphotransferase" evidence="1">
    <location>
        <begin position="40"/>
        <end position="257"/>
    </location>
</feature>
<evidence type="ECO:0000259" key="1">
    <source>
        <dbReference type="Pfam" id="PF01636"/>
    </source>
</evidence>
<dbReference type="Proteomes" id="UP000077875">
    <property type="component" value="Chromosome"/>
</dbReference>
<evidence type="ECO:0000313" key="3">
    <source>
        <dbReference type="Proteomes" id="UP000077875"/>
    </source>
</evidence>
<dbReference type="PANTHER" id="PTHR40086:SF1">
    <property type="entry name" value="CELL CYCLE REGULATOR CCRZ"/>
    <property type="match status" value="1"/>
</dbReference>
<dbReference type="Gene3D" id="3.90.1200.10">
    <property type="match status" value="1"/>
</dbReference>
<dbReference type="AlphaFoldDB" id="A0A172YJE0"/>
<dbReference type="EMBL" id="CP015243">
    <property type="protein sequence ID" value="ANF59327.1"/>
    <property type="molecule type" value="Genomic_DNA"/>
</dbReference>
<dbReference type="RefSeq" id="WP_064124157.1">
    <property type="nucleotide sequence ID" value="NZ_CP015243.1"/>
</dbReference>
<dbReference type="STRING" id="376489.A5892_19235"/>
<dbReference type="KEGG" id="haa:A5892_19235"/>
<evidence type="ECO:0000313" key="2">
    <source>
        <dbReference type="EMBL" id="ANF59327.1"/>
    </source>
</evidence>
<accession>A0A172YJE0</accession>
<dbReference type="InterPro" id="IPR011009">
    <property type="entry name" value="Kinase-like_dom_sf"/>
</dbReference>
<name>A0A172YJE0_9GAMM</name>
<gene>
    <name evidence="2" type="ORF">A5892_19235</name>
</gene>
<dbReference type="InterPro" id="IPR052077">
    <property type="entry name" value="CcrZ_PhaseVar_Mediator"/>
</dbReference>
<dbReference type="SUPFAM" id="SSF56112">
    <property type="entry name" value="Protein kinase-like (PK-like)"/>
    <property type="match status" value="1"/>
</dbReference>
<sequence length="311" mass="34406">MADHASEVDPNLVLEAAGLAGAVVQPGPESVASPTCRAVDSLTYHLEHPSTHQPLFLKIMHAEMRSFYDLDAAIAGARLASELGIGPRVVWADAALGAVLFERLEAGWHTATLDRLQTPEILNQTLARLACLHAAPPMAARFDPFARIDELSERAGALNLPMPDDFWWILRMVEAIEQATSASPLAPCRNEGNASNLMISDGGDVMLLDFDRAGMNDPLYDVGVVLNEAHYFESEMRMAFGIYLGREDSKAFNRARLYAIVDDVMCALWGLVAARTTAREQIEFMKYGEWRLMRARLALNHPQFEEKLRGL</sequence>
<reference evidence="2 3" key="1">
    <citation type="submission" date="2016-04" db="EMBL/GenBank/DDBJ databases">
        <title>Complete Genome Sequence of Halotalea alkalilenta IHB B 13600.</title>
        <authorList>
            <person name="Swarnkar M.K."/>
            <person name="Sharma A."/>
            <person name="Kaushal K."/>
            <person name="Soni R."/>
            <person name="Rana S."/>
            <person name="Singh A.K."/>
            <person name="Gulati A."/>
        </authorList>
    </citation>
    <scope>NUCLEOTIDE SEQUENCE [LARGE SCALE GENOMIC DNA]</scope>
    <source>
        <strain evidence="2 3">IHB B 13600</strain>
    </source>
</reference>
<dbReference type="PANTHER" id="PTHR40086">
    <property type="entry name" value="PHOSPHOTRANSFERASE YTMP-RELATED"/>
    <property type="match status" value="1"/>
</dbReference>
<dbReference type="Pfam" id="PF01636">
    <property type="entry name" value="APH"/>
    <property type="match status" value="1"/>
</dbReference>